<feature type="transmembrane region" description="Helical" evidence="8">
    <location>
        <begin position="841"/>
        <end position="861"/>
    </location>
</feature>
<dbReference type="Proteomes" id="UP000735302">
    <property type="component" value="Unassembled WGS sequence"/>
</dbReference>
<protein>
    <submittedName>
        <fullName evidence="10">Protein dispatched homolog 1-like</fullName>
    </submittedName>
</protein>
<evidence type="ECO:0000256" key="6">
    <source>
        <dbReference type="ARBA" id="ARBA00038046"/>
    </source>
</evidence>
<feature type="compositionally biased region" description="Polar residues" evidence="7">
    <location>
        <begin position="1069"/>
        <end position="1080"/>
    </location>
</feature>
<feature type="domain" description="SSD" evidence="9">
    <location>
        <begin position="870"/>
        <end position="995"/>
    </location>
</feature>
<feature type="transmembrane region" description="Helical" evidence="8">
    <location>
        <begin position="868"/>
        <end position="892"/>
    </location>
</feature>
<dbReference type="InterPro" id="IPR000731">
    <property type="entry name" value="SSD"/>
</dbReference>
<evidence type="ECO:0000313" key="11">
    <source>
        <dbReference type="Proteomes" id="UP000735302"/>
    </source>
</evidence>
<feature type="domain" description="SSD" evidence="9">
    <location>
        <begin position="296"/>
        <end position="471"/>
    </location>
</feature>
<proteinExistence type="inferred from homology"/>
<feature type="transmembrane region" description="Helical" evidence="8">
    <location>
        <begin position="966"/>
        <end position="989"/>
    </location>
</feature>
<name>A0AAV4BFN9_9GAST</name>
<sequence>MSTPSLGSIPNGDGGGKRRGLDNGGYTSPVGDSNGTVEIEQERIDPEAVDPPPVSLEPYKPPLLLCSFIAERTKTAFFIFLGGHIFFLVMSAILVMAGVDLIPIEFQQVPLNIKNDDTFLRNFAWRYRDEDPVMLVVNTNADLVGERTKDGDVLQIFFKADNVLTKERLEAIQVDISVTMMFRNFARRKLKFFDGSLDSDLNDPTFSNIPMILYNASKKASLLETLEGLIGKSSVITQTEATSEVTRIVMFTGVPRIGGNLTSDSVEDQLEVIQDFLVDYFKDYLEGWNSDGVAGMTVYYLSYQLLLNDIFAQVIYDMLLAVGSFFFIFLFMLFQTGSLFLTSLAISSIMTSFLGCNLIYRLVFDFRYFGIFHVLSIFIILGIGADNIFVFNDTWRATAHENHANLADRLSSCYRRASKSMMNTSLTTFAAFMSNFLSPLMGVNTFGIFSATLVMVNFLSAIIFFPSCVIMYHKYWEEWSWPCFEPCRRTRIYPCAPKDKSKTGHRPNAVVRFFKGPFHRTITHKYIRWIFIVICVAMASTFIYFTTRAEISKEPLQLYREGHNYNEAAQLDYDAFELPLDDRNVKVMIMFGLKNQDRDSCHKSDFQCKGRSVFDNSFDMNPKPAQIALLELCEKIRNLDTPLADTLRLKRSPDTQLNEIDCFVVALNDYLVENTGDPSLFTTPLNISLPLSESKLLPFFGQRESLYNYTHVESDYFYRYFETMKSYWLNNGYSDVALPEYGTYSVLIGESRARFDTAPILNSSNPVKYYGTRLRYAGIEITLSLIHSTIDFEEGLEIYDAWEKFADEEVAKLPPSLQGGVQFTPGLNERNTWHEFKRQEALTQSAVQGIVIGICLAYVVLSFATMNVIIALMATIVIGLVTLSVAAFIPILGWEVSVIESINLSLVVGLAVDYVVHLSEAYHTSPQKHRVDKVRDMLEHMGVSVLSGAFSTLGSASFMMAAEIQFFLQFGVFLFLTIGFSLIYSMCLFTPLLSVIGPEGHTGSVLPLVRRVWYKIIGRKKDDVNCERCDGKGYHGPDGALDIKEMQETPVHDMGKENGTFNHALDVKPNNQGSNGSPSASYPDGEILTGTVVKL</sequence>
<feature type="transmembrane region" description="Helical" evidence="8">
    <location>
        <begin position="339"/>
        <end position="360"/>
    </location>
</feature>
<evidence type="ECO:0000256" key="4">
    <source>
        <dbReference type="ARBA" id="ARBA00023136"/>
    </source>
</evidence>
<dbReference type="SUPFAM" id="SSF82866">
    <property type="entry name" value="Multidrug efflux transporter AcrB transmembrane domain"/>
    <property type="match status" value="2"/>
</dbReference>
<dbReference type="InterPro" id="IPR004869">
    <property type="entry name" value="MMPL_dom"/>
</dbReference>
<dbReference type="AlphaFoldDB" id="A0AAV4BFN9"/>
<feature type="transmembrane region" description="Helical" evidence="8">
    <location>
        <begin position="898"/>
        <end position="916"/>
    </location>
</feature>
<reference evidence="10 11" key="1">
    <citation type="journal article" date="2021" name="Elife">
        <title>Chloroplast acquisition without the gene transfer in kleptoplastic sea slugs, Plakobranchus ocellatus.</title>
        <authorList>
            <person name="Maeda T."/>
            <person name="Takahashi S."/>
            <person name="Yoshida T."/>
            <person name="Shimamura S."/>
            <person name="Takaki Y."/>
            <person name="Nagai Y."/>
            <person name="Toyoda A."/>
            <person name="Suzuki Y."/>
            <person name="Arimoto A."/>
            <person name="Ishii H."/>
            <person name="Satoh N."/>
            <person name="Nishiyama T."/>
            <person name="Hasebe M."/>
            <person name="Maruyama T."/>
            <person name="Minagawa J."/>
            <person name="Obokata J."/>
            <person name="Shigenobu S."/>
        </authorList>
    </citation>
    <scope>NUCLEOTIDE SEQUENCE [LARGE SCALE GENOMIC DNA]</scope>
</reference>
<keyword evidence="4 8" id="KW-0472">Membrane</keyword>
<comment type="subcellular location">
    <subcellularLocation>
        <location evidence="1">Membrane</location>
        <topology evidence="1">Multi-pass membrane protein</topology>
    </subcellularLocation>
</comment>
<feature type="transmembrane region" description="Helical" evidence="8">
    <location>
        <begin position="77"/>
        <end position="99"/>
    </location>
</feature>
<evidence type="ECO:0000259" key="9">
    <source>
        <dbReference type="PROSITE" id="PS50156"/>
    </source>
</evidence>
<feature type="region of interest" description="Disordered" evidence="7">
    <location>
        <begin position="1062"/>
        <end position="1085"/>
    </location>
</feature>
<evidence type="ECO:0000256" key="7">
    <source>
        <dbReference type="SAM" id="MobiDB-lite"/>
    </source>
</evidence>
<accession>A0AAV4BFN9</accession>
<keyword evidence="5" id="KW-0325">Glycoprotein</keyword>
<feature type="transmembrane region" description="Helical" evidence="8">
    <location>
        <begin position="448"/>
        <end position="472"/>
    </location>
</feature>
<keyword evidence="2 8" id="KW-0812">Transmembrane</keyword>
<dbReference type="PANTHER" id="PTHR45951">
    <property type="entry name" value="PROTEIN DISPATCHED-RELATED"/>
    <property type="match status" value="1"/>
</dbReference>
<comment type="similarity">
    <text evidence="6">Belongs to the dispatched family.</text>
</comment>
<evidence type="ECO:0000256" key="5">
    <source>
        <dbReference type="ARBA" id="ARBA00023180"/>
    </source>
</evidence>
<dbReference type="InterPro" id="IPR052081">
    <property type="entry name" value="Dispatched_Hh_regulator"/>
</dbReference>
<feature type="transmembrane region" description="Helical" evidence="8">
    <location>
        <begin position="310"/>
        <end position="332"/>
    </location>
</feature>
<evidence type="ECO:0000256" key="1">
    <source>
        <dbReference type="ARBA" id="ARBA00004141"/>
    </source>
</evidence>
<evidence type="ECO:0000256" key="8">
    <source>
        <dbReference type="SAM" id="Phobius"/>
    </source>
</evidence>
<dbReference type="Pfam" id="PF03176">
    <property type="entry name" value="MMPL"/>
    <property type="match status" value="1"/>
</dbReference>
<feature type="transmembrane region" description="Helical" evidence="8">
    <location>
        <begin position="424"/>
        <end position="442"/>
    </location>
</feature>
<evidence type="ECO:0000256" key="2">
    <source>
        <dbReference type="ARBA" id="ARBA00022692"/>
    </source>
</evidence>
<evidence type="ECO:0000313" key="10">
    <source>
        <dbReference type="EMBL" id="GFO17174.1"/>
    </source>
</evidence>
<dbReference type="EMBL" id="BLXT01004727">
    <property type="protein sequence ID" value="GFO17174.1"/>
    <property type="molecule type" value="Genomic_DNA"/>
</dbReference>
<gene>
    <name evidence="10" type="ORF">PoB_004367900</name>
</gene>
<feature type="region of interest" description="Disordered" evidence="7">
    <location>
        <begin position="1"/>
        <end position="54"/>
    </location>
</feature>
<keyword evidence="11" id="KW-1185">Reference proteome</keyword>
<evidence type="ECO:0000256" key="3">
    <source>
        <dbReference type="ARBA" id="ARBA00022989"/>
    </source>
</evidence>
<keyword evidence="3 8" id="KW-1133">Transmembrane helix</keyword>
<feature type="transmembrane region" description="Helical" evidence="8">
    <location>
        <begin position="366"/>
        <end position="390"/>
    </location>
</feature>
<dbReference type="GO" id="GO:0022857">
    <property type="term" value="F:transmembrane transporter activity"/>
    <property type="evidence" value="ECO:0007669"/>
    <property type="project" value="TreeGrafter"/>
</dbReference>
<feature type="transmembrane region" description="Helical" evidence="8">
    <location>
        <begin position="937"/>
        <end position="960"/>
    </location>
</feature>
<organism evidence="10 11">
    <name type="scientific">Plakobranchus ocellatus</name>
    <dbReference type="NCBI Taxonomy" id="259542"/>
    <lineage>
        <taxon>Eukaryota</taxon>
        <taxon>Metazoa</taxon>
        <taxon>Spiralia</taxon>
        <taxon>Lophotrochozoa</taxon>
        <taxon>Mollusca</taxon>
        <taxon>Gastropoda</taxon>
        <taxon>Heterobranchia</taxon>
        <taxon>Euthyneura</taxon>
        <taxon>Panpulmonata</taxon>
        <taxon>Sacoglossa</taxon>
        <taxon>Placobranchoidea</taxon>
        <taxon>Plakobranchidae</taxon>
        <taxon>Plakobranchus</taxon>
    </lineage>
</organism>
<dbReference type="Gene3D" id="1.20.1640.10">
    <property type="entry name" value="Multidrug efflux transporter AcrB transmembrane domain"/>
    <property type="match status" value="2"/>
</dbReference>
<dbReference type="InterPro" id="IPR053958">
    <property type="entry name" value="HMGCR/SNAP/NPC1-like_SSD"/>
</dbReference>
<dbReference type="PANTHER" id="PTHR45951:SF7">
    <property type="entry name" value="SSD DOMAIN-CONTAINING PROTEIN"/>
    <property type="match status" value="1"/>
</dbReference>
<feature type="transmembrane region" description="Helical" evidence="8">
    <location>
        <begin position="526"/>
        <end position="545"/>
    </location>
</feature>
<dbReference type="GO" id="GO:0016020">
    <property type="term" value="C:membrane"/>
    <property type="evidence" value="ECO:0007669"/>
    <property type="project" value="UniProtKB-SubCell"/>
</dbReference>
<dbReference type="Pfam" id="PF12349">
    <property type="entry name" value="Sterol-sensing"/>
    <property type="match status" value="1"/>
</dbReference>
<comment type="caution">
    <text evidence="10">The sequence shown here is derived from an EMBL/GenBank/DDBJ whole genome shotgun (WGS) entry which is preliminary data.</text>
</comment>
<dbReference type="PROSITE" id="PS50156">
    <property type="entry name" value="SSD"/>
    <property type="match status" value="2"/>
</dbReference>